<dbReference type="AlphaFoldDB" id="A0A381N3A5"/>
<dbReference type="InterPro" id="IPR044668">
    <property type="entry name" value="PuuD-like"/>
</dbReference>
<dbReference type="PANTHER" id="PTHR43235:SF1">
    <property type="entry name" value="GLUTAMINE AMIDOTRANSFERASE PB2B2.05-RELATED"/>
    <property type="match status" value="1"/>
</dbReference>
<dbReference type="EMBL" id="UINC01000099">
    <property type="protein sequence ID" value="SUZ49007.1"/>
    <property type="molecule type" value="Genomic_DNA"/>
</dbReference>
<accession>A0A381N3A5</accession>
<evidence type="ECO:0000313" key="1">
    <source>
        <dbReference type="EMBL" id="SUZ49007.1"/>
    </source>
</evidence>
<organism evidence="1">
    <name type="scientific">marine metagenome</name>
    <dbReference type="NCBI Taxonomy" id="408172"/>
    <lineage>
        <taxon>unclassified sequences</taxon>
        <taxon>metagenomes</taxon>
        <taxon>ecological metagenomes</taxon>
    </lineage>
</organism>
<dbReference type="InterPro" id="IPR011697">
    <property type="entry name" value="Peptidase_C26"/>
</dbReference>
<dbReference type="PANTHER" id="PTHR43235">
    <property type="entry name" value="GLUTAMINE AMIDOTRANSFERASE PB2B2.05-RELATED"/>
    <property type="match status" value="1"/>
</dbReference>
<protein>
    <submittedName>
        <fullName evidence="1">Uncharacterized protein</fullName>
    </submittedName>
</protein>
<sequence length="233" mass="25973">MKKPLIGINPYHIERKGSFWNATKEDYYSTVWNSGGCPVTLNYPKKKEHIPNIVEHLHGLLMVGGPDLPADVYGSTNPELIDKDQMSKEREFFDREIFLEALKQDKKVLAVCAGLQLINTVFGGTLTEDIPTLIPGAADHGTFNGEHSIHEVKIEKESKLFNILGAKSASVASTHHQCVNKLGDNIIPVACSLDGVVEAIEIENQKNFIGVQWHPELIKQSEETKKLFSWLLS</sequence>
<gene>
    <name evidence="1" type="ORF">METZ01_LOCUS1861</name>
</gene>
<reference evidence="1" key="1">
    <citation type="submission" date="2018-05" db="EMBL/GenBank/DDBJ databases">
        <authorList>
            <person name="Lanie J.A."/>
            <person name="Ng W.-L."/>
            <person name="Kazmierczak K.M."/>
            <person name="Andrzejewski T.M."/>
            <person name="Davidsen T.M."/>
            <person name="Wayne K.J."/>
            <person name="Tettelin H."/>
            <person name="Glass J.I."/>
            <person name="Rusch D."/>
            <person name="Podicherti R."/>
            <person name="Tsui H.-C.T."/>
            <person name="Winkler M.E."/>
        </authorList>
    </citation>
    <scope>NUCLEOTIDE SEQUENCE</scope>
</reference>
<dbReference type="PROSITE" id="PS51273">
    <property type="entry name" value="GATASE_TYPE_1"/>
    <property type="match status" value="1"/>
</dbReference>
<dbReference type="SUPFAM" id="SSF52317">
    <property type="entry name" value="Class I glutamine amidotransferase-like"/>
    <property type="match status" value="1"/>
</dbReference>
<dbReference type="GO" id="GO:0016811">
    <property type="term" value="F:hydrolase activity, acting on carbon-nitrogen (but not peptide) bonds, in linear amides"/>
    <property type="evidence" value="ECO:0007669"/>
    <property type="project" value="InterPro"/>
</dbReference>
<proteinExistence type="predicted"/>
<dbReference type="InterPro" id="IPR029062">
    <property type="entry name" value="Class_I_gatase-like"/>
</dbReference>
<dbReference type="Gene3D" id="3.40.50.880">
    <property type="match status" value="1"/>
</dbReference>
<dbReference type="Pfam" id="PF07722">
    <property type="entry name" value="Peptidase_C26"/>
    <property type="match status" value="1"/>
</dbReference>
<name>A0A381N3A5_9ZZZZ</name>
<dbReference type="GO" id="GO:0005829">
    <property type="term" value="C:cytosol"/>
    <property type="evidence" value="ECO:0007669"/>
    <property type="project" value="TreeGrafter"/>
</dbReference>